<keyword evidence="2" id="KW-0472">Membrane</keyword>
<feature type="region of interest" description="Disordered" evidence="1">
    <location>
        <begin position="1"/>
        <end position="34"/>
    </location>
</feature>
<dbReference type="Proteomes" id="UP001165663">
    <property type="component" value="Unassembled WGS sequence"/>
</dbReference>
<dbReference type="EMBL" id="BRXE01000002">
    <property type="protein sequence ID" value="GLB81147.1"/>
    <property type="molecule type" value="Genomic_DNA"/>
</dbReference>
<evidence type="ECO:0000313" key="5">
    <source>
        <dbReference type="Proteomes" id="UP001064782"/>
    </source>
</evidence>
<gene>
    <name evidence="4" type="ORF">Mkiyose1413_01380</name>
    <name evidence="3" type="ORF">SRL2020028_04030</name>
</gene>
<evidence type="ECO:0000313" key="3">
    <source>
        <dbReference type="EMBL" id="GLB81147.1"/>
    </source>
</evidence>
<feature type="transmembrane region" description="Helical" evidence="2">
    <location>
        <begin position="170"/>
        <end position="190"/>
    </location>
</feature>
<keyword evidence="5" id="KW-1185">Reference proteome</keyword>
<comment type="caution">
    <text evidence="4">The sequence shown here is derived from an EMBL/GenBank/DDBJ whole genome shotgun (WGS) entry which is preliminary data.</text>
</comment>
<proteinExistence type="predicted"/>
<evidence type="ECO:0000256" key="1">
    <source>
        <dbReference type="SAM" id="MobiDB-lite"/>
    </source>
</evidence>
<dbReference type="EMBL" id="BRZI01000001">
    <property type="protein sequence ID" value="GLD28255.1"/>
    <property type="molecule type" value="Genomic_DNA"/>
</dbReference>
<keyword evidence="2" id="KW-1133">Transmembrane helix</keyword>
<sequence length="205" mass="22122">MSIAAGGSAGSTDVQEPIPLEYSGGFAAPQSVDPLPRVGDPRHNVVGKGGPAVAGVGQIALNSAPILGGVMLAVAAGQFRGPDFRGLIKQDMDLLDRLPPEATRRRAELQRTIDARIDDLVEATDRGRRLRQAAATYQGNWRDVVLLICVLLFTVIWWDVNHSRANWLPTFVLLIVLSVVTAVYALRGAVHAASAFLHRRQQPHP</sequence>
<dbReference type="AlphaFoldDB" id="A0A9P3Q2T3"/>
<evidence type="ECO:0000313" key="4">
    <source>
        <dbReference type="EMBL" id="GLD28255.1"/>
    </source>
</evidence>
<reference evidence="4" key="1">
    <citation type="submission" date="2022-08" db="EMBL/GenBank/DDBJ databases">
        <title>Mycobacterium kiyosense sp. nov., scotochromogenic slow-glowing species isolated from respiratory specimens.</title>
        <authorList>
            <person name="Fukano H."/>
            <person name="Kazumi Y."/>
            <person name="Sakagami N."/>
            <person name="Ato M."/>
            <person name="Mitarai S."/>
            <person name="Hoshino Y."/>
        </authorList>
    </citation>
    <scope>NUCLEOTIDE SEQUENCE</scope>
    <source>
        <strain evidence="4">1413</strain>
        <strain evidence="3">SRL2020-028</strain>
    </source>
</reference>
<name>A0A9P3Q2T3_9MYCO</name>
<organism evidence="4 5">
    <name type="scientific">Mycobacterium kiyosense</name>
    <dbReference type="NCBI Taxonomy" id="2871094"/>
    <lineage>
        <taxon>Bacteria</taxon>
        <taxon>Bacillati</taxon>
        <taxon>Actinomycetota</taxon>
        <taxon>Actinomycetes</taxon>
        <taxon>Mycobacteriales</taxon>
        <taxon>Mycobacteriaceae</taxon>
        <taxon>Mycobacterium</taxon>
    </lineage>
</organism>
<evidence type="ECO:0000256" key="2">
    <source>
        <dbReference type="SAM" id="Phobius"/>
    </source>
</evidence>
<feature type="transmembrane region" description="Helical" evidence="2">
    <location>
        <begin position="139"/>
        <end position="158"/>
    </location>
</feature>
<dbReference type="Proteomes" id="UP001064782">
    <property type="component" value="Unassembled WGS sequence"/>
</dbReference>
<accession>A0A9P3Q2T3</accession>
<protein>
    <submittedName>
        <fullName evidence="4">Uncharacterized protein</fullName>
    </submittedName>
</protein>
<keyword evidence="2" id="KW-0812">Transmembrane</keyword>